<keyword evidence="3" id="KW-1185">Reference proteome</keyword>
<gene>
    <name evidence="2" type="ORF">RND81_12G043200</name>
</gene>
<protein>
    <submittedName>
        <fullName evidence="2">Uncharacterized protein</fullName>
    </submittedName>
</protein>
<dbReference type="Proteomes" id="UP001443914">
    <property type="component" value="Unassembled WGS sequence"/>
</dbReference>
<evidence type="ECO:0000256" key="1">
    <source>
        <dbReference type="SAM" id="MobiDB-lite"/>
    </source>
</evidence>
<reference evidence="2" key="1">
    <citation type="submission" date="2024-03" db="EMBL/GenBank/DDBJ databases">
        <title>WGS assembly of Saponaria officinalis var. Norfolk2.</title>
        <authorList>
            <person name="Jenkins J."/>
            <person name="Shu S."/>
            <person name="Grimwood J."/>
            <person name="Barry K."/>
            <person name="Goodstein D."/>
            <person name="Schmutz J."/>
            <person name="Leebens-Mack J."/>
            <person name="Osbourn A."/>
        </authorList>
    </citation>
    <scope>NUCLEOTIDE SEQUENCE [LARGE SCALE GENOMIC DNA]</scope>
    <source>
        <strain evidence="2">JIC</strain>
    </source>
</reference>
<evidence type="ECO:0000313" key="2">
    <source>
        <dbReference type="EMBL" id="KAK9671624.1"/>
    </source>
</evidence>
<sequence length="178" mass="19740">MAIQQRSHQHHHILPLFPVAKIIDHRQHPHHSHRRPPPPHPCRRFPPPVSGEASTGADLLTLSFSRAHTTTVVSLLLQPQTPSPFLSHLPVTTPAFLATAFSLPATSTSLRSLLPSPTTTETDTTTTTFFPLFIPNHGRVTVLPPAPPALFPPPCFQTQATTTEFLLPFTFSISFYYY</sequence>
<feature type="region of interest" description="Disordered" evidence="1">
    <location>
        <begin position="25"/>
        <end position="54"/>
    </location>
</feature>
<proteinExistence type="predicted"/>
<dbReference type="EMBL" id="JBDFQZ010000012">
    <property type="protein sequence ID" value="KAK9671624.1"/>
    <property type="molecule type" value="Genomic_DNA"/>
</dbReference>
<evidence type="ECO:0000313" key="3">
    <source>
        <dbReference type="Proteomes" id="UP001443914"/>
    </source>
</evidence>
<dbReference type="AlphaFoldDB" id="A0AAW1H4V7"/>
<accession>A0AAW1H4V7</accession>
<name>A0AAW1H4V7_SAPOF</name>
<comment type="caution">
    <text evidence="2">The sequence shown here is derived from an EMBL/GenBank/DDBJ whole genome shotgun (WGS) entry which is preliminary data.</text>
</comment>
<feature type="compositionally biased region" description="Basic residues" evidence="1">
    <location>
        <begin position="27"/>
        <end position="43"/>
    </location>
</feature>
<organism evidence="2 3">
    <name type="scientific">Saponaria officinalis</name>
    <name type="common">Common soapwort</name>
    <name type="synonym">Lychnis saponaria</name>
    <dbReference type="NCBI Taxonomy" id="3572"/>
    <lineage>
        <taxon>Eukaryota</taxon>
        <taxon>Viridiplantae</taxon>
        <taxon>Streptophyta</taxon>
        <taxon>Embryophyta</taxon>
        <taxon>Tracheophyta</taxon>
        <taxon>Spermatophyta</taxon>
        <taxon>Magnoliopsida</taxon>
        <taxon>eudicotyledons</taxon>
        <taxon>Gunneridae</taxon>
        <taxon>Pentapetalae</taxon>
        <taxon>Caryophyllales</taxon>
        <taxon>Caryophyllaceae</taxon>
        <taxon>Caryophylleae</taxon>
        <taxon>Saponaria</taxon>
    </lineage>
</organism>